<accession>H6L5G4</accession>
<keyword evidence="2" id="KW-1185">Reference proteome</keyword>
<evidence type="ECO:0000313" key="1">
    <source>
        <dbReference type="EMBL" id="AFC25180.1"/>
    </source>
</evidence>
<dbReference type="KEGG" id="sgn:SGRA_2452"/>
<dbReference type="STRING" id="984262.SGRA_2452"/>
<evidence type="ECO:0000313" key="2">
    <source>
        <dbReference type="Proteomes" id="UP000007519"/>
    </source>
</evidence>
<gene>
    <name evidence="1" type="ordered locus">SGRA_2452</name>
</gene>
<dbReference type="HOGENOM" id="CLU_3047871_0_0_10"/>
<proteinExistence type="predicted"/>
<name>H6L5G4_SAPGL</name>
<dbReference type="Proteomes" id="UP000007519">
    <property type="component" value="Chromosome"/>
</dbReference>
<dbReference type="EMBL" id="CP002831">
    <property type="protein sequence ID" value="AFC25180.1"/>
    <property type="molecule type" value="Genomic_DNA"/>
</dbReference>
<organism evidence="1 2">
    <name type="scientific">Saprospira grandis (strain Lewin)</name>
    <dbReference type="NCBI Taxonomy" id="984262"/>
    <lineage>
        <taxon>Bacteria</taxon>
        <taxon>Pseudomonadati</taxon>
        <taxon>Bacteroidota</taxon>
        <taxon>Saprospiria</taxon>
        <taxon>Saprospirales</taxon>
        <taxon>Saprospiraceae</taxon>
        <taxon>Saprospira</taxon>
    </lineage>
</organism>
<dbReference type="AlphaFoldDB" id="H6L5G4"/>
<protein>
    <submittedName>
        <fullName evidence="1">Uncharacterized protein</fullName>
    </submittedName>
</protein>
<sequence length="54" mass="5839">MGPQQLKLLRYVAQLAARSALQPFGLWSAAAPHCSTALGQEKSELSQMAELALR</sequence>
<reference evidence="1 2" key="1">
    <citation type="journal article" date="2012" name="Stand. Genomic Sci.">
        <title>Complete genome sequencing and analysis of Saprospira grandis str. Lewin, a predatory marine bacterium.</title>
        <authorList>
            <person name="Saw J.H."/>
            <person name="Yuryev A."/>
            <person name="Kanbe M."/>
            <person name="Hou S."/>
            <person name="Young A.G."/>
            <person name="Aizawa S."/>
            <person name="Alam M."/>
        </authorList>
    </citation>
    <scope>NUCLEOTIDE SEQUENCE [LARGE SCALE GENOMIC DNA]</scope>
    <source>
        <strain evidence="1 2">Lewin</strain>
    </source>
</reference>